<dbReference type="Pfam" id="PF00534">
    <property type="entry name" value="Glycos_transf_1"/>
    <property type="match status" value="1"/>
</dbReference>
<dbReference type="CDD" id="cd03823">
    <property type="entry name" value="GT4_ExpE7-like"/>
    <property type="match status" value="1"/>
</dbReference>
<feature type="domain" description="Glycosyltransferase subfamily 4-like N-terminal" evidence="2">
    <location>
        <begin position="16"/>
        <end position="205"/>
    </location>
</feature>
<dbReference type="AlphaFoldDB" id="A0AAI9K4X6"/>
<dbReference type="InterPro" id="IPR001296">
    <property type="entry name" value="Glyco_trans_1"/>
</dbReference>
<comment type="caution">
    <text evidence="3">The sequence shown here is derived from an EMBL/GenBank/DDBJ whole genome shotgun (WGS) entry which is preliminary data.</text>
</comment>
<evidence type="ECO:0000313" key="3">
    <source>
        <dbReference type="EMBL" id="GFO94780.1"/>
    </source>
</evidence>
<evidence type="ECO:0000259" key="2">
    <source>
        <dbReference type="Pfam" id="PF13439"/>
    </source>
</evidence>
<dbReference type="GO" id="GO:0016757">
    <property type="term" value="F:glycosyltransferase activity"/>
    <property type="evidence" value="ECO:0007669"/>
    <property type="project" value="InterPro"/>
</dbReference>
<evidence type="ECO:0000313" key="4">
    <source>
        <dbReference type="Proteomes" id="UP000660047"/>
    </source>
</evidence>
<evidence type="ECO:0000259" key="1">
    <source>
        <dbReference type="Pfam" id="PF00534"/>
    </source>
</evidence>
<feature type="domain" description="Glycosyl transferase family 1" evidence="1">
    <location>
        <begin position="225"/>
        <end position="373"/>
    </location>
</feature>
<reference evidence="3" key="1">
    <citation type="submission" date="2020-06" db="EMBL/GenBank/DDBJ databases">
        <title>Characterization of fructooligosaccharide metabolism and fructooligosaccharide-degrading enzymes in human commensal butyrate producers.</title>
        <authorList>
            <person name="Tanno H."/>
            <person name="Fujii T."/>
            <person name="Hirano K."/>
            <person name="Maeno S."/>
            <person name="Tonozuka T."/>
            <person name="Sakamoto M."/>
            <person name="Ohkuma M."/>
            <person name="Tochio T."/>
            <person name="Endo A."/>
        </authorList>
    </citation>
    <scope>NUCLEOTIDE SEQUENCE</scope>
    <source>
        <strain evidence="3">JCM 31265</strain>
    </source>
</reference>
<gene>
    <name evidence="3" type="ORF">COEU31_18260</name>
</gene>
<proteinExistence type="predicted"/>
<dbReference type="RefSeq" id="WP_055223487.1">
    <property type="nucleotide sequence ID" value="NZ_BLYL01000010.1"/>
</dbReference>
<dbReference type="PANTHER" id="PTHR45947:SF13">
    <property type="entry name" value="TRANSFERASE"/>
    <property type="match status" value="1"/>
</dbReference>
<dbReference type="Proteomes" id="UP000660047">
    <property type="component" value="Unassembled WGS sequence"/>
</dbReference>
<dbReference type="PANTHER" id="PTHR45947">
    <property type="entry name" value="SULFOQUINOVOSYL TRANSFERASE SQD2"/>
    <property type="match status" value="1"/>
</dbReference>
<sequence>MKILLVNTFYYPEVKGGAEYSVKKLAEALQADGNEIIVLASGDADNDEIVDGIKVFRRKFHSIYHSYGKVNKNVVTMLFHRALDFWNPMNRNIIVDVIRKEKPDIIHTNNIYEITPIIWKTAKEYGIHTVHTIRDYYLMCFKTNLLKKNNVLCTKPNIGCRVYQYINRKFTKYVDVLTAPSNMMIKEVENRRFFEKSKHIVVYNACEFNKESVAINCAKKKEYSTITFVYLGGFHAHKGIDTLLEAFQNLENSNARLVFAGKGEETQKIKDAAIKDSRIQYAGFLDESQIAELLNRCDVLICPSLWNEPFGRVVLDAYQSGLPVIASRIGALPEIVQEGKTGILVKPGVSEELKNAMNRFLDDNEFLEACKRNLLAKLSEFEIRKQANNFEKIYTLLLKEKKIG</sequence>
<dbReference type="SUPFAM" id="SSF53756">
    <property type="entry name" value="UDP-Glycosyltransferase/glycogen phosphorylase"/>
    <property type="match status" value="1"/>
</dbReference>
<protein>
    <submittedName>
        <fullName evidence="3">LPS biosynthesis RfbU related protein</fullName>
    </submittedName>
</protein>
<dbReference type="Pfam" id="PF13439">
    <property type="entry name" value="Glyco_transf_4"/>
    <property type="match status" value="1"/>
</dbReference>
<dbReference type="Gene3D" id="3.40.50.2000">
    <property type="entry name" value="Glycogen Phosphorylase B"/>
    <property type="match status" value="2"/>
</dbReference>
<dbReference type="EMBL" id="BLYL01000010">
    <property type="protein sequence ID" value="GFO94780.1"/>
    <property type="molecule type" value="Genomic_DNA"/>
</dbReference>
<organism evidence="3 4">
    <name type="scientific">Coprococcus eutactus</name>
    <dbReference type="NCBI Taxonomy" id="33043"/>
    <lineage>
        <taxon>Bacteria</taxon>
        <taxon>Bacillati</taxon>
        <taxon>Bacillota</taxon>
        <taxon>Clostridia</taxon>
        <taxon>Lachnospirales</taxon>
        <taxon>Lachnospiraceae</taxon>
        <taxon>Coprococcus</taxon>
    </lineage>
</organism>
<dbReference type="InterPro" id="IPR050194">
    <property type="entry name" value="Glycosyltransferase_grp1"/>
</dbReference>
<name>A0AAI9K4X6_9FIRM</name>
<dbReference type="InterPro" id="IPR028098">
    <property type="entry name" value="Glyco_trans_4-like_N"/>
</dbReference>
<accession>A0AAI9K4X6</accession>